<gene>
    <name evidence="2" type="ORF">A3B37_03135</name>
</gene>
<reference evidence="2 3" key="1">
    <citation type="journal article" date="2016" name="Nat. Commun.">
        <title>Thousands of microbial genomes shed light on interconnected biogeochemical processes in an aquifer system.</title>
        <authorList>
            <person name="Anantharaman K."/>
            <person name="Brown C.T."/>
            <person name="Hug L.A."/>
            <person name="Sharon I."/>
            <person name="Castelle C.J."/>
            <person name="Probst A.J."/>
            <person name="Thomas B.C."/>
            <person name="Singh A."/>
            <person name="Wilkins M.J."/>
            <person name="Karaoz U."/>
            <person name="Brodie E.L."/>
            <person name="Williams K.H."/>
            <person name="Hubbard S.S."/>
            <person name="Banfield J.F."/>
        </authorList>
    </citation>
    <scope>NUCLEOTIDE SEQUENCE [LARGE SCALE GENOMIC DNA]</scope>
</reference>
<dbReference type="STRING" id="1802280.A3B37_03135"/>
<evidence type="ECO:0000259" key="1">
    <source>
        <dbReference type="Pfam" id="PF00961"/>
    </source>
</evidence>
<dbReference type="SUPFAM" id="SSF55608">
    <property type="entry name" value="Homing endonucleases"/>
    <property type="match status" value="1"/>
</dbReference>
<protein>
    <recommendedName>
        <fullName evidence="1">Homing endonuclease LAGLIDADG domain-containing protein</fullName>
    </recommendedName>
</protein>
<proteinExistence type="predicted"/>
<dbReference type="PANTHER" id="PTHR36181">
    <property type="entry name" value="INTRON-ENCODED ENDONUCLEASE AI3-RELATED"/>
    <property type="match status" value="1"/>
</dbReference>
<dbReference type="PANTHER" id="PTHR36181:SF2">
    <property type="entry name" value="INTRON-ENCODED ENDONUCLEASE AI3-RELATED"/>
    <property type="match status" value="1"/>
</dbReference>
<comment type="caution">
    <text evidence="2">The sequence shown here is derived from an EMBL/GenBank/DDBJ whole genome shotgun (WGS) entry which is preliminary data.</text>
</comment>
<evidence type="ECO:0000313" key="2">
    <source>
        <dbReference type="EMBL" id="OHA08244.1"/>
    </source>
</evidence>
<dbReference type="Gene3D" id="3.10.28.10">
    <property type="entry name" value="Homing endonucleases"/>
    <property type="match status" value="1"/>
</dbReference>
<dbReference type="InterPro" id="IPR051289">
    <property type="entry name" value="LAGLIDADG_Endonuclease"/>
</dbReference>
<evidence type="ECO:0000313" key="3">
    <source>
        <dbReference type="Proteomes" id="UP000176705"/>
    </source>
</evidence>
<dbReference type="EMBL" id="MHQS01000020">
    <property type="protein sequence ID" value="OHA08244.1"/>
    <property type="molecule type" value="Genomic_DNA"/>
</dbReference>
<organism evidence="2 3">
    <name type="scientific">Candidatus Sungbacteria bacterium RIFCSPLOWO2_01_FULL_59_16</name>
    <dbReference type="NCBI Taxonomy" id="1802280"/>
    <lineage>
        <taxon>Bacteria</taxon>
        <taxon>Candidatus Sungiibacteriota</taxon>
    </lineage>
</organism>
<accession>A0A1G2L9L8</accession>
<sequence length="161" mass="18767">MNSYNTPALQIGLSNYISGYVDGEGCFSVSFSKREKLLIGWEVKPSFCVGQNFDRREVLDLMHKYFGCGHIRRDWGDKTLKYEVRKLDDLLEKVIPHFQRFPLKSAKQKDFLRFAEICQKMKNLEHQKTHSLINIIKSAYKMNGSGKRKLSLSEIIKTICR</sequence>
<name>A0A1G2L9L8_9BACT</name>
<dbReference type="GO" id="GO:0004519">
    <property type="term" value="F:endonuclease activity"/>
    <property type="evidence" value="ECO:0007669"/>
    <property type="project" value="InterPro"/>
</dbReference>
<dbReference type="InterPro" id="IPR004860">
    <property type="entry name" value="LAGLIDADG_dom"/>
</dbReference>
<dbReference type="Proteomes" id="UP000176705">
    <property type="component" value="Unassembled WGS sequence"/>
</dbReference>
<dbReference type="Pfam" id="PF00961">
    <property type="entry name" value="LAGLIDADG_1"/>
    <property type="match status" value="1"/>
</dbReference>
<dbReference type="InterPro" id="IPR027434">
    <property type="entry name" value="Homing_endonucl"/>
</dbReference>
<feature type="domain" description="Homing endonuclease LAGLIDADG" evidence="1">
    <location>
        <begin position="17"/>
        <end position="118"/>
    </location>
</feature>
<dbReference type="AlphaFoldDB" id="A0A1G2L9L8"/>